<sequence length="493" mass="54936">MNLANILTRKDPLRKAFVTLEDGMTDVLNEEFMLPPEPETASPDSEATEAVALASDESEAVATDSDELADELAEQFESEFDAELSAGIEADSAPVEAPPAPEENSERLTSHTQNRLAGLAAVDEARNNIQQDLTQISTALSNIVASQNLSREFLDDCYADIRRANELEIMNANYAAENRRLGDRVDKLEKLRARYDQLIEVLKRREGRLMIEAEDLRESLSSAKLEAVEAKNAIARAEFVQSELHTSLAARSNEAERYMRENEMLREKNVNIALDLDKALQRQAETRRKYEDLAAVHASESALIAKTTAKLASEEKEAARLQKLTDTLEARLVEANDQIASFKREMHEREELYQSENHALKGEIQTLLSRLNAGVAEQAETASELTALKTRLNELESEKQFAERKYAGLAAEVDSERKEAMRDGSVEDEAAGGLNAEQAEAMRQQIAELTKTVQRLKRYEKLAKVRVKADDFPTTFGVKPKAKNGFRPKLAAG</sequence>
<feature type="compositionally biased region" description="Basic and acidic residues" evidence="2">
    <location>
        <begin position="414"/>
        <end position="425"/>
    </location>
</feature>
<reference evidence="3 4" key="1">
    <citation type="journal article" date="2012" name="J. Bacteriol.">
        <title>Draft Genome Sequence of Mesorhizobium alhagi CCNWXJ12-2T, a Novel Salt-Resistant Species Isolated from the Desert of Northwestern China.</title>
        <authorList>
            <person name="Zhou M."/>
            <person name="Chen W."/>
            <person name="Chen H."/>
            <person name="Wei G."/>
        </authorList>
    </citation>
    <scope>NUCLEOTIDE SEQUENCE [LARGE SCALE GENOMIC DNA]</scope>
    <source>
        <strain evidence="3 4">CCNWXJ12-2</strain>
    </source>
</reference>
<feature type="coiled-coil region" evidence="1">
    <location>
        <begin position="171"/>
        <end position="268"/>
    </location>
</feature>
<evidence type="ECO:0000256" key="1">
    <source>
        <dbReference type="SAM" id="Coils"/>
    </source>
</evidence>
<organism evidence="3 4">
    <name type="scientific">Mesorhizobium alhagi CCNWXJ12-2</name>
    <dbReference type="NCBI Taxonomy" id="1107882"/>
    <lineage>
        <taxon>Bacteria</taxon>
        <taxon>Pseudomonadati</taxon>
        <taxon>Pseudomonadota</taxon>
        <taxon>Alphaproteobacteria</taxon>
        <taxon>Hyphomicrobiales</taxon>
        <taxon>Phyllobacteriaceae</taxon>
        <taxon>Allomesorhizobium</taxon>
    </lineage>
</organism>
<feature type="compositionally biased region" description="Acidic residues" evidence="2">
    <location>
        <begin position="56"/>
        <end position="68"/>
    </location>
</feature>
<dbReference type="AlphaFoldDB" id="H0HPD6"/>
<gene>
    <name evidence="3" type="ORF">MAXJ12_10078</name>
</gene>
<dbReference type="Proteomes" id="UP000003250">
    <property type="component" value="Unassembled WGS sequence"/>
</dbReference>
<protein>
    <submittedName>
        <fullName evidence="3">Uncharacterized protein</fullName>
    </submittedName>
</protein>
<dbReference type="PATRIC" id="fig|1107882.3.peg.1982"/>
<keyword evidence="1" id="KW-0175">Coiled coil</keyword>
<dbReference type="OrthoDB" id="8101013at2"/>
<feature type="region of interest" description="Disordered" evidence="2">
    <location>
        <begin position="91"/>
        <end position="113"/>
    </location>
</feature>
<dbReference type="RefSeq" id="WP_008835647.1">
    <property type="nucleotide sequence ID" value="NZ_AHAM01000069.1"/>
</dbReference>
<proteinExistence type="predicted"/>
<dbReference type="EMBL" id="AHAM01000069">
    <property type="protein sequence ID" value="EHK57408.1"/>
    <property type="molecule type" value="Genomic_DNA"/>
</dbReference>
<keyword evidence="4" id="KW-1185">Reference proteome</keyword>
<name>H0HPD6_9HYPH</name>
<accession>H0HPD6</accession>
<feature type="coiled-coil region" evidence="1">
    <location>
        <begin position="304"/>
        <end position="352"/>
    </location>
</feature>
<feature type="region of interest" description="Disordered" evidence="2">
    <location>
        <begin position="414"/>
        <end position="437"/>
    </location>
</feature>
<evidence type="ECO:0000313" key="4">
    <source>
        <dbReference type="Proteomes" id="UP000003250"/>
    </source>
</evidence>
<evidence type="ECO:0000256" key="2">
    <source>
        <dbReference type="SAM" id="MobiDB-lite"/>
    </source>
</evidence>
<feature type="region of interest" description="Disordered" evidence="2">
    <location>
        <begin position="34"/>
        <end position="68"/>
    </location>
</feature>
<evidence type="ECO:0000313" key="3">
    <source>
        <dbReference type="EMBL" id="EHK57408.1"/>
    </source>
</evidence>